<evidence type="ECO:0000313" key="4">
    <source>
        <dbReference type="Proteomes" id="UP001501094"/>
    </source>
</evidence>
<dbReference type="InterPro" id="IPR013693">
    <property type="entry name" value="SpoIID/LytB_N"/>
</dbReference>
<evidence type="ECO:0000256" key="1">
    <source>
        <dbReference type="SAM" id="SignalP"/>
    </source>
</evidence>
<protein>
    <recommendedName>
        <fullName evidence="2">Sporulation stage II protein D amidase enhancer LytB N-terminal domain-containing protein</fullName>
    </recommendedName>
</protein>
<dbReference type="Proteomes" id="UP001501094">
    <property type="component" value="Unassembled WGS sequence"/>
</dbReference>
<evidence type="ECO:0000313" key="3">
    <source>
        <dbReference type="EMBL" id="GAA1866165.1"/>
    </source>
</evidence>
<evidence type="ECO:0000259" key="2">
    <source>
        <dbReference type="Pfam" id="PF08486"/>
    </source>
</evidence>
<name>A0ABN2NFN6_9MICO</name>
<feature type="signal peptide" evidence="1">
    <location>
        <begin position="1"/>
        <end position="42"/>
    </location>
</feature>
<feature type="chain" id="PRO_5045118759" description="Sporulation stage II protein D amidase enhancer LytB N-terminal domain-containing protein" evidence="1">
    <location>
        <begin position="43"/>
        <end position="532"/>
    </location>
</feature>
<keyword evidence="4" id="KW-1185">Reference proteome</keyword>
<proteinExistence type="predicted"/>
<reference evidence="3 4" key="1">
    <citation type="journal article" date="2019" name="Int. J. Syst. Evol. Microbiol.">
        <title>The Global Catalogue of Microorganisms (GCM) 10K type strain sequencing project: providing services to taxonomists for standard genome sequencing and annotation.</title>
        <authorList>
            <consortium name="The Broad Institute Genomics Platform"/>
            <consortium name="The Broad Institute Genome Sequencing Center for Infectious Disease"/>
            <person name="Wu L."/>
            <person name="Ma J."/>
        </authorList>
    </citation>
    <scope>NUCLEOTIDE SEQUENCE [LARGE SCALE GENOMIC DNA]</scope>
    <source>
        <strain evidence="3 4">JCM 14326</strain>
    </source>
</reference>
<accession>A0ABN2NFN6</accession>
<organism evidence="3 4">
    <name type="scientific">Myceligenerans crystallogenes</name>
    <dbReference type="NCBI Taxonomy" id="316335"/>
    <lineage>
        <taxon>Bacteria</taxon>
        <taxon>Bacillati</taxon>
        <taxon>Actinomycetota</taxon>
        <taxon>Actinomycetes</taxon>
        <taxon>Micrococcales</taxon>
        <taxon>Promicromonosporaceae</taxon>
        <taxon>Myceligenerans</taxon>
    </lineage>
</organism>
<keyword evidence="1" id="KW-0732">Signal</keyword>
<dbReference type="Pfam" id="PF08486">
    <property type="entry name" value="SpoIID"/>
    <property type="match status" value="1"/>
</dbReference>
<dbReference type="RefSeq" id="WP_344103385.1">
    <property type="nucleotide sequence ID" value="NZ_BAAANL010000005.1"/>
</dbReference>
<comment type="caution">
    <text evidence="3">The sequence shown here is derived from an EMBL/GenBank/DDBJ whole genome shotgun (WGS) entry which is preliminary data.</text>
</comment>
<gene>
    <name evidence="3" type="ORF">GCM10009751_25420</name>
</gene>
<feature type="domain" description="Sporulation stage II protein D amidase enhancer LytB N-terminal" evidence="2">
    <location>
        <begin position="296"/>
        <end position="390"/>
    </location>
</feature>
<sequence>MSTTTPPAAAVLSPAPARAVRTAALLLAALLALASWIVPAEAATYTLTASGSSTTTASSPRTLSVTYKNGTRPVTGASVKLQQKKDGEWLTVRTVTTSSTGKATTSVNPTTTRNYRFTTSRATSNTITVKVVPGSWTLTGSGSGHGVGMAQWGAYQLSRSGYSASQILGYYYAGTTTSTANNPRTSLKVQILRGSSSTARSTVSLSEGSWRLLDGSGATITSAGPGRTAVLGVSGSSVTVKVMQGSTVVRPTTAYDALTVEWTGTTYWSGTAGTVSVSGAPGTYRHGRLHATSIGGRLNVVNEVIINTEYLYGIDEMPSGWGASSNNGTAALQAQVIAARTYALRAKTAGLDASCDCHVYDDTRSQNYVGWRKEGGELGDLWKAAVDATVQDATSTVSVLRDPSAGFAETPYFASSGRVTSTLRGTADNEDVWPVAALSYLRHQPDTYSLAAPGNPYAAWTDSLTQSQAQSISGLNWVRSLAVSAWYPSGQVKTIKATSDTGSIRYVTRTAESWRTTPGVKGGWISAVAPRK</sequence>
<dbReference type="EMBL" id="BAAANL010000005">
    <property type="protein sequence ID" value="GAA1866165.1"/>
    <property type="molecule type" value="Genomic_DNA"/>
</dbReference>